<gene>
    <name evidence="2" type="ORF">LCPAC102_02130</name>
</gene>
<keyword evidence="1" id="KW-0472">Membrane</keyword>
<sequence length="330" mass="37423">MNTVTEIVEQTSIVRPYTSDINEPCDNGDWAYGEKRDCGPNCIKFECSELDPSTCPKIGKNIIVDWNFNDQGISESPQVSCMYSPSTFDFEDVLQYIDEFGKDTQYNEVVMPQFCFSTSDMSTNCEIDPITGNPWPECVNMIDRKDPGILCREWRSNNPELADTAQCRYCTNNSSDPTCGCYNRNKNPVYQIVSTDNPINDGCWYLPCSTPESYLVPSSLINDDPPCPDDDIVCGTVNKIISNSISSIPQSVFQEFITCDITATPKIPPINNGSKSFFWIFIIFIIIFIIIILFIVFYYYNSKSKKVKVSPIYNTEYINPNIGMSYIIKT</sequence>
<dbReference type="EMBL" id="MK500474">
    <property type="protein sequence ID" value="QBK90300.1"/>
    <property type="molecule type" value="Genomic_DNA"/>
</dbReference>
<evidence type="ECO:0000313" key="2">
    <source>
        <dbReference type="EMBL" id="QBK90300.1"/>
    </source>
</evidence>
<keyword evidence="1" id="KW-1133">Transmembrane helix</keyword>
<evidence type="ECO:0000256" key="1">
    <source>
        <dbReference type="SAM" id="Phobius"/>
    </source>
</evidence>
<accession>A0A481Z5E5</accession>
<protein>
    <submittedName>
        <fullName evidence="2">Entry-fusion-complex G9/A16</fullName>
    </submittedName>
</protein>
<keyword evidence="1" id="KW-0812">Transmembrane</keyword>
<reference evidence="2" key="1">
    <citation type="journal article" date="2019" name="MBio">
        <title>Virus Genomes from Deep Sea Sediments Expand the Ocean Megavirome and Support Independent Origins of Viral Gigantism.</title>
        <authorList>
            <person name="Backstrom D."/>
            <person name="Yutin N."/>
            <person name="Jorgensen S.L."/>
            <person name="Dharamshi J."/>
            <person name="Homa F."/>
            <person name="Zaremba-Niedwiedzka K."/>
            <person name="Spang A."/>
            <person name="Wolf Y.I."/>
            <person name="Koonin E.V."/>
            <person name="Ettema T.J."/>
        </authorList>
    </citation>
    <scope>NUCLEOTIDE SEQUENCE</scope>
</reference>
<name>A0A481Z5E5_9VIRU</name>
<proteinExistence type="predicted"/>
<organism evidence="2">
    <name type="scientific">Pithovirus LCPAC102</name>
    <dbReference type="NCBI Taxonomy" id="2506587"/>
    <lineage>
        <taxon>Viruses</taxon>
        <taxon>Pithoviruses</taxon>
    </lineage>
</organism>
<feature type="transmembrane region" description="Helical" evidence="1">
    <location>
        <begin position="277"/>
        <end position="300"/>
    </location>
</feature>